<dbReference type="PRINTS" id="PR00412">
    <property type="entry name" value="EPOXHYDRLASE"/>
</dbReference>
<gene>
    <name evidence="2" type="ORF">BKH27_10910</name>
</gene>
<dbReference type="AlphaFoldDB" id="A0A1Q8VUT7"/>
<dbReference type="SUPFAM" id="SSF53474">
    <property type="entry name" value="alpha/beta-Hydrolases"/>
    <property type="match status" value="1"/>
</dbReference>
<comment type="caution">
    <text evidence="2">The sequence shown here is derived from an EMBL/GenBank/DDBJ whole genome shotgun (WGS) entry which is preliminary data.</text>
</comment>
<name>A0A1Q8VUT7_9ACTO</name>
<dbReference type="InterPro" id="IPR050266">
    <property type="entry name" value="AB_hydrolase_sf"/>
</dbReference>
<dbReference type="GO" id="GO:0016020">
    <property type="term" value="C:membrane"/>
    <property type="evidence" value="ECO:0007669"/>
    <property type="project" value="TreeGrafter"/>
</dbReference>
<reference evidence="2 3" key="1">
    <citation type="submission" date="2016-12" db="EMBL/GenBank/DDBJ databases">
        <title>Genomic comparison of strains in the 'Actinomyces naeslundii' group.</title>
        <authorList>
            <person name="Mughal S.R."/>
            <person name="Do T."/>
            <person name="Gilbert S.C."/>
            <person name="Witherden E.A."/>
            <person name="Didelot X."/>
            <person name="Beighton D."/>
        </authorList>
    </citation>
    <scope>NUCLEOTIDE SEQUENCE [LARGE SCALE GENOMIC DNA]</scope>
    <source>
        <strain evidence="2 3">MMRCO6-1</strain>
    </source>
</reference>
<keyword evidence="2" id="KW-0378">Hydrolase</keyword>
<dbReference type="InterPro" id="IPR029058">
    <property type="entry name" value="AB_hydrolase_fold"/>
</dbReference>
<dbReference type="PANTHER" id="PTHR43798:SF5">
    <property type="entry name" value="MONOACYLGLYCEROL LIPASE ABHD6"/>
    <property type="match status" value="1"/>
</dbReference>
<dbReference type="Pfam" id="PF12697">
    <property type="entry name" value="Abhydrolase_6"/>
    <property type="match status" value="1"/>
</dbReference>
<dbReference type="InterPro" id="IPR000639">
    <property type="entry name" value="Epox_hydrolase-like"/>
</dbReference>
<feature type="domain" description="AB hydrolase-1" evidence="1">
    <location>
        <begin position="54"/>
        <end position="278"/>
    </location>
</feature>
<evidence type="ECO:0000313" key="2">
    <source>
        <dbReference type="EMBL" id="OLO51863.1"/>
    </source>
</evidence>
<accession>A0A1Q8VUT7</accession>
<dbReference type="PRINTS" id="PR00111">
    <property type="entry name" value="ABHYDROLASE"/>
</dbReference>
<organism evidence="2 3">
    <name type="scientific">Actinomyces oris</name>
    <dbReference type="NCBI Taxonomy" id="544580"/>
    <lineage>
        <taxon>Bacteria</taxon>
        <taxon>Bacillati</taxon>
        <taxon>Actinomycetota</taxon>
        <taxon>Actinomycetes</taxon>
        <taxon>Actinomycetales</taxon>
        <taxon>Actinomycetaceae</taxon>
        <taxon>Actinomyces</taxon>
    </lineage>
</organism>
<dbReference type="EMBL" id="MSKM01000046">
    <property type="protein sequence ID" value="OLO51863.1"/>
    <property type="molecule type" value="Genomic_DNA"/>
</dbReference>
<evidence type="ECO:0000259" key="1">
    <source>
        <dbReference type="Pfam" id="PF12697"/>
    </source>
</evidence>
<sequence length="316" mass="33273">MPPEVILGNLMAMSISQLEVPGGTIAYEVHEPVGTSDGSDVPSGRRLVVCSPAMGDVRDVYAPLAQSLNEAGFRVVTADLRGHGDSSATFTAYGDEATAADLIALIEVLDAGPAILVGASMSGAAAVIAAGRRPDLVCGLVLVCPFLRGPQSRVRMLVQRTMLGAALMRPWGPAVWNSYSARLWPGLPDAQQRATRLTGLLCRPGRWRAFWATTRTDHRVVSPWLDKVDCPALVVMGQDDPDWRDPVAEAAWVASAVGGGGGEVVIVPGAGHAPMLERSGLVGPQVVDFARRMVAGNAEARPAGGEVRSARCHEQD</sequence>
<protein>
    <submittedName>
        <fullName evidence="2">Alpha/beta hydrolase</fullName>
    </submittedName>
</protein>
<dbReference type="GO" id="GO:0046464">
    <property type="term" value="P:acylglycerol catabolic process"/>
    <property type="evidence" value="ECO:0007669"/>
    <property type="project" value="TreeGrafter"/>
</dbReference>
<dbReference type="Proteomes" id="UP000185772">
    <property type="component" value="Unassembled WGS sequence"/>
</dbReference>
<dbReference type="GO" id="GO:0047372">
    <property type="term" value="F:monoacylglycerol lipase activity"/>
    <property type="evidence" value="ECO:0007669"/>
    <property type="project" value="TreeGrafter"/>
</dbReference>
<dbReference type="PANTHER" id="PTHR43798">
    <property type="entry name" value="MONOACYLGLYCEROL LIPASE"/>
    <property type="match status" value="1"/>
</dbReference>
<dbReference type="Gene3D" id="3.40.50.1820">
    <property type="entry name" value="alpha/beta hydrolase"/>
    <property type="match status" value="1"/>
</dbReference>
<dbReference type="InterPro" id="IPR000073">
    <property type="entry name" value="AB_hydrolase_1"/>
</dbReference>
<proteinExistence type="predicted"/>
<evidence type="ECO:0000313" key="3">
    <source>
        <dbReference type="Proteomes" id="UP000185772"/>
    </source>
</evidence>